<evidence type="ECO:0000313" key="13">
    <source>
        <dbReference type="Proteomes" id="UP000297253"/>
    </source>
</evidence>
<dbReference type="EC" id="5.6.2.4" evidence="7"/>
<keyword evidence="1 9" id="KW-0547">Nucleotide-binding</keyword>
<dbReference type="InterPro" id="IPR027417">
    <property type="entry name" value="P-loop_NTPase"/>
</dbReference>
<gene>
    <name evidence="12" type="ORF">E4T82_03160</name>
</gene>
<evidence type="ECO:0000256" key="5">
    <source>
        <dbReference type="ARBA" id="ARBA00023235"/>
    </source>
</evidence>
<dbReference type="Pfam" id="PF13361">
    <property type="entry name" value="UvrD_C"/>
    <property type="match status" value="2"/>
</dbReference>
<dbReference type="PANTHER" id="PTHR11070:SF2">
    <property type="entry name" value="ATP-DEPENDENT DNA HELICASE SRS2"/>
    <property type="match status" value="1"/>
</dbReference>
<organism evidence="12 13">
    <name type="scientific">Streptococcus cuniculi</name>
    <dbReference type="NCBI Taxonomy" id="1432788"/>
    <lineage>
        <taxon>Bacteria</taxon>
        <taxon>Bacillati</taxon>
        <taxon>Bacillota</taxon>
        <taxon>Bacilli</taxon>
        <taxon>Lactobacillales</taxon>
        <taxon>Streptococcaceae</taxon>
        <taxon>Streptococcus</taxon>
    </lineage>
</organism>
<dbReference type="OrthoDB" id="9765670at2"/>
<comment type="catalytic activity">
    <reaction evidence="8">
        <text>ATP + H2O = ADP + phosphate + H(+)</text>
        <dbReference type="Rhea" id="RHEA:13065"/>
        <dbReference type="ChEBI" id="CHEBI:15377"/>
        <dbReference type="ChEBI" id="CHEBI:15378"/>
        <dbReference type="ChEBI" id="CHEBI:30616"/>
        <dbReference type="ChEBI" id="CHEBI:43474"/>
        <dbReference type="ChEBI" id="CHEBI:456216"/>
        <dbReference type="EC" id="5.6.2.4"/>
    </reaction>
</comment>
<evidence type="ECO:0000256" key="7">
    <source>
        <dbReference type="ARBA" id="ARBA00034808"/>
    </source>
</evidence>
<evidence type="ECO:0000256" key="6">
    <source>
        <dbReference type="ARBA" id="ARBA00034617"/>
    </source>
</evidence>
<proteinExistence type="predicted"/>
<comment type="caution">
    <text evidence="12">The sequence shown here is derived from an EMBL/GenBank/DDBJ whole genome shotgun (WGS) entry which is preliminary data.</text>
</comment>
<accession>A0A4Y9JEI6</accession>
<feature type="domain" description="UvrD-like helicase C-terminal" evidence="11">
    <location>
        <begin position="287"/>
        <end position="534"/>
    </location>
</feature>
<keyword evidence="5" id="KW-0413">Isomerase</keyword>
<sequence length="610" mass="69544">MVKSEEWVSKGDIILEEIALGAVKDVTNCLVIAGPGAGKTELLAQKLDYLFSTNKCVSPKKILALSFKTDAAANLKDRVKKRYGDEYASRFTSLTYSAFEKRILDQFRNVLPEEIRPSKDYLIEEMEVIKEVLDRNGLNTTGMRMNRIKEIAESITLKESIALNERDSTIKNDLLKGTQSNKPVLFYRQITKLATQIIATNEYVCKALQMTYEFVFLDEFQDTTSAQYSLLKTCFLDSSCKLTAVGDNKQAIMRWAGANPNIFPDYIRDFNSNEYQLSMNYRSVPKLVKFQKEVDSILNNGMNIVYTNDYPESQEGEITLFEFENESLEAESIADDIKSKIQGGIRPSEICILAKQKIDDYSSKLISILSSKGIKARIENEYQELLKDPTCNLLLDLISCSQGKRDPLIWENISHFYGNINGIDEFTDELSLAKSYKEIDNVISDIASLISNFIPDKDSMLNLIEYIIEKIGDERIISNFSIYNGKSDLTTIVKNFSKLLYIEYSQSLGLWIQIVSNFKGENSIPIMTIHKSKGLEYEAVYFLGLEDSAFWNFNNQPEEDKSAFFVALSRAKSHLIFTYCKLRNNRAQNNRNINEIYSLLTQSNLVKVVN</sequence>
<dbReference type="GO" id="GO:0043138">
    <property type="term" value="F:3'-5' DNA helicase activity"/>
    <property type="evidence" value="ECO:0007669"/>
    <property type="project" value="UniProtKB-EC"/>
</dbReference>
<evidence type="ECO:0000256" key="1">
    <source>
        <dbReference type="ARBA" id="ARBA00022741"/>
    </source>
</evidence>
<dbReference type="CDD" id="cd17932">
    <property type="entry name" value="DEXQc_UvrD"/>
    <property type="match status" value="1"/>
</dbReference>
<keyword evidence="2 9" id="KW-0378">Hydrolase</keyword>
<evidence type="ECO:0000256" key="9">
    <source>
        <dbReference type="PROSITE-ProRule" id="PRU00560"/>
    </source>
</evidence>
<dbReference type="PROSITE" id="PS51217">
    <property type="entry name" value="UVRD_HELICASE_CTER"/>
    <property type="match status" value="1"/>
</dbReference>
<name>A0A4Y9JEI6_9STRE</name>
<evidence type="ECO:0000256" key="4">
    <source>
        <dbReference type="ARBA" id="ARBA00022840"/>
    </source>
</evidence>
<reference evidence="12 13" key="1">
    <citation type="submission" date="2019-03" db="EMBL/GenBank/DDBJ databases">
        <title>Diversity of the mouse oral microbiome.</title>
        <authorList>
            <person name="Joseph S."/>
            <person name="Aduse-Opoku J."/>
            <person name="Curtis M."/>
            <person name="Wade W."/>
            <person name="Hashim A."/>
        </authorList>
    </citation>
    <scope>NUCLEOTIDE SEQUENCE [LARGE SCALE GENOMIC DNA]</scope>
    <source>
        <strain evidence="12 13">WM131</strain>
    </source>
</reference>
<dbReference type="Gene3D" id="3.40.50.300">
    <property type="entry name" value="P-loop containing nucleotide triphosphate hydrolases"/>
    <property type="match status" value="2"/>
</dbReference>
<dbReference type="PROSITE" id="PS51198">
    <property type="entry name" value="UVRD_HELICASE_ATP_BIND"/>
    <property type="match status" value="1"/>
</dbReference>
<feature type="binding site" evidence="9">
    <location>
        <begin position="33"/>
        <end position="40"/>
    </location>
    <ligand>
        <name>ATP</name>
        <dbReference type="ChEBI" id="CHEBI:30616"/>
    </ligand>
</feature>
<evidence type="ECO:0000259" key="11">
    <source>
        <dbReference type="PROSITE" id="PS51217"/>
    </source>
</evidence>
<dbReference type="EMBL" id="SPPD01000003">
    <property type="protein sequence ID" value="TFU98364.1"/>
    <property type="molecule type" value="Genomic_DNA"/>
</dbReference>
<dbReference type="AlphaFoldDB" id="A0A4Y9JEI6"/>
<dbReference type="InterPro" id="IPR014017">
    <property type="entry name" value="DNA_helicase_UvrD-like_C"/>
</dbReference>
<dbReference type="GO" id="GO:0000725">
    <property type="term" value="P:recombinational repair"/>
    <property type="evidence" value="ECO:0007669"/>
    <property type="project" value="TreeGrafter"/>
</dbReference>
<dbReference type="Proteomes" id="UP000297253">
    <property type="component" value="Unassembled WGS sequence"/>
</dbReference>
<dbReference type="InterPro" id="IPR014016">
    <property type="entry name" value="UvrD-like_ATP-bd"/>
</dbReference>
<dbReference type="GO" id="GO:0005524">
    <property type="term" value="F:ATP binding"/>
    <property type="evidence" value="ECO:0007669"/>
    <property type="project" value="UniProtKB-UniRule"/>
</dbReference>
<evidence type="ECO:0000256" key="3">
    <source>
        <dbReference type="ARBA" id="ARBA00022806"/>
    </source>
</evidence>
<evidence type="ECO:0000256" key="2">
    <source>
        <dbReference type="ARBA" id="ARBA00022801"/>
    </source>
</evidence>
<evidence type="ECO:0000313" key="12">
    <source>
        <dbReference type="EMBL" id="TFU98364.1"/>
    </source>
</evidence>
<dbReference type="GO" id="GO:0003677">
    <property type="term" value="F:DNA binding"/>
    <property type="evidence" value="ECO:0007669"/>
    <property type="project" value="InterPro"/>
</dbReference>
<comment type="catalytic activity">
    <reaction evidence="6">
        <text>Couples ATP hydrolysis with the unwinding of duplex DNA by translocating in the 3'-5' direction.</text>
        <dbReference type="EC" id="5.6.2.4"/>
    </reaction>
</comment>
<dbReference type="Gene3D" id="1.10.486.10">
    <property type="entry name" value="PCRA, domain 4"/>
    <property type="match status" value="1"/>
</dbReference>
<keyword evidence="4 9" id="KW-0067">ATP-binding</keyword>
<protein>
    <recommendedName>
        <fullName evidence="7">DNA 3'-5' helicase</fullName>
        <ecNumber evidence="7">5.6.2.4</ecNumber>
    </recommendedName>
</protein>
<dbReference type="SUPFAM" id="SSF52540">
    <property type="entry name" value="P-loop containing nucleoside triphosphate hydrolases"/>
    <property type="match status" value="1"/>
</dbReference>
<feature type="domain" description="UvrD-like helicase ATP-binding" evidence="10">
    <location>
        <begin position="12"/>
        <end position="284"/>
    </location>
</feature>
<evidence type="ECO:0000259" key="10">
    <source>
        <dbReference type="PROSITE" id="PS51198"/>
    </source>
</evidence>
<keyword evidence="3 9" id="KW-0347">Helicase</keyword>
<evidence type="ECO:0000256" key="8">
    <source>
        <dbReference type="ARBA" id="ARBA00048988"/>
    </source>
</evidence>
<dbReference type="InterPro" id="IPR000212">
    <property type="entry name" value="DNA_helicase_UvrD/REP"/>
</dbReference>
<dbReference type="RefSeq" id="WP_135181437.1">
    <property type="nucleotide sequence ID" value="NZ_JADGKZ010000003.1"/>
</dbReference>
<dbReference type="GO" id="GO:0016887">
    <property type="term" value="F:ATP hydrolysis activity"/>
    <property type="evidence" value="ECO:0007669"/>
    <property type="project" value="RHEA"/>
</dbReference>
<dbReference type="Pfam" id="PF00580">
    <property type="entry name" value="UvrD-helicase"/>
    <property type="match status" value="1"/>
</dbReference>
<dbReference type="PANTHER" id="PTHR11070">
    <property type="entry name" value="UVRD / RECB / PCRA DNA HELICASE FAMILY MEMBER"/>
    <property type="match status" value="1"/>
</dbReference>